<name>A0AAV7NBZ5_PLEWA</name>
<accession>A0AAV7NBZ5</accession>
<evidence type="ECO:0000313" key="2">
    <source>
        <dbReference type="EMBL" id="KAJ1112644.1"/>
    </source>
</evidence>
<comment type="caution">
    <text evidence="2">The sequence shown here is derived from an EMBL/GenBank/DDBJ whole genome shotgun (WGS) entry which is preliminary data.</text>
</comment>
<dbReference type="EMBL" id="JANPWB010000012">
    <property type="protein sequence ID" value="KAJ1112644.1"/>
    <property type="molecule type" value="Genomic_DNA"/>
</dbReference>
<evidence type="ECO:0000313" key="3">
    <source>
        <dbReference type="Proteomes" id="UP001066276"/>
    </source>
</evidence>
<keyword evidence="3" id="KW-1185">Reference proteome</keyword>
<proteinExistence type="predicted"/>
<reference evidence="2" key="1">
    <citation type="journal article" date="2022" name="bioRxiv">
        <title>Sequencing and chromosome-scale assembly of the giantPleurodeles waltlgenome.</title>
        <authorList>
            <person name="Brown T."/>
            <person name="Elewa A."/>
            <person name="Iarovenko S."/>
            <person name="Subramanian E."/>
            <person name="Araus A.J."/>
            <person name="Petzold A."/>
            <person name="Susuki M."/>
            <person name="Suzuki K.-i.T."/>
            <person name="Hayashi T."/>
            <person name="Toyoda A."/>
            <person name="Oliveira C."/>
            <person name="Osipova E."/>
            <person name="Leigh N.D."/>
            <person name="Simon A."/>
            <person name="Yun M.H."/>
        </authorList>
    </citation>
    <scope>NUCLEOTIDE SEQUENCE</scope>
    <source>
        <strain evidence="2">20211129_DDA</strain>
        <tissue evidence="2">Liver</tissue>
    </source>
</reference>
<evidence type="ECO:0000256" key="1">
    <source>
        <dbReference type="SAM" id="MobiDB-lite"/>
    </source>
</evidence>
<dbReference type="Proteomes" id="UP001066276">
    <property type="component" value="Chromosome 8"/>
</dbReference>
<gene>
    <name evidence="2" type="ORF">NDU88_000905</name>
</gene>
<feature type="region of interest" description="Disordered" evidence="1">
    <location>
        <begin position="156"/>
        <end position="192"/>
    </location>
</feature>
<dbReference type="AlphaFoldDB" id="A0AAV7NBZ5"/>
<sequence>MAAREAEYLQAAVALLEKAGRMDLLRQEAFPALRPARKAAHGIAAAVMACSPPRSGGRAGQGSCARQRPLLLGAASGSSGVQVGVCKKSAVETAVVEGPRQAQEVWNYGNDPWCVDHVLDYDETSLEEGELVDDGTKESWWEQGGVGPANALSQSLQATQDQTRPRVQVSDEGHGGRRKAQERPPSLPAREEASVTMVSVAVEASEPKGVGVMRLSKGIYVADAGVGTEGIVAQ</sequence>
<protein>
    <submittedName>
        <fullName evidence="2">Uncharacterized protein</fullName>
    </submittedName>
</protein>
<organism evidence="2 3">
    <name type="scientific">Pleurodeles waltl</name>
    <name type="common">Iberian ribbed newt</name>
    <dbReference type="NCBI Taxonomy" id="8319"/>
    <lineage>
        <taxon>Eukaryota</taxon>
        <taxon>Metazoa</taxon>
        <taxon>Chordata</taxon>
        <taxon>Craniata</taxon>
        <taxon>Vertebrata</taxon>
        <taxon>Euteleostomi</taxon>
        <taxon>Amphibia</taxon>
        <taxon>Batrachia</taxon>
        <taxon>Caudata</taxon>
        <taxon>Salamandroidea</taxon>
        <taxon>Salamandridae</taxon>
        <taxon>Pleurodelinae</taxon>
        <taxon>Pleurodeles</taxon>
    </lineage>
</organism>
<feature type="compositionally biased region" description="Basic and acidic residues" evidence="1">
    <location>
        <begin position="169"/>
        <end position="182"/>
    </location>
</feature>